<dbReference type="Proteomes" id="UP000631535">
    <property type="component" value="Unassembled WGS sequence"/>
</dbReference>
<name>A0ABQ2M6F0_9ACTN</name>
<evidence type="ECO:0000313" key="2">
    <source>
        <dbReference type="Proteomes" id="UP000631535"/>
    </source>
</evidence>
<protein>
    <submittedName>
        <fullName evidence="1">Uncharacterized protein</fullName>
    </submittedName>
</protein>
<dbReference type="EMBL" id="BMMP01000005">
    <property type="protein sequence ID" value="GGO47406.1"/>
    <property type="molecule type" value="Genomic_DNA"/>
</dbReference>
<evidence type="ECO:0000313" key="1">
    <source>
        <dbReference type="EMBL" id="GGO47406.1"/>
    </source>
</evidence>
<gene>
    <name evidence="1" type="ORF">GCM10012287_19990</name>
</gene>
<accession>A0ABQ2M6F0</accession>
<keyword evidence="2" id="KW-1185">Reference proteome</keyword>
<comment type="caution">
    <text evidence="1">The sequence shown here is derived from an EMBL/GenBank/DDBJ whole genome shotgun (WGS) entry which is preliminary data.</text>
</comment>
<reference evidence="2" key="1">
    <citation type="journal article" date="2019" name="Int. J. Syst. Evol. Microbiol.">
        <title>The Global Catalogue of Microorganisms (GCM) 10K type strain sequencing project: providing services to taxonomists for standard genome sequencing and annotation.</title>
        <authorList>
            <consortium name="The Broad Institute Genomics Platform"/>
            <consortium name="The Broad Institute Genome Sequencing Center for Infectious Disease"/>
            <person name="Wu L."/>
            <person name="Ma J."/>
        </authorList>
    </citation>
    <scope>NUCLEOTIDE SEQUENCE [LARGE SCALE GENOMIC DNA]</scope>
    <source>
        <strain evidence="2">CGMCC 4.7178</strain>
    </source>
</reference>
<sequence length="84" mass="9073">MAGEPEAAALGVTQAHALHGECGRRAFGLSLAQWFSPRYLVRGGSAWETAALRMYGCQACSKGAEVRIVGLPGRCLRRRRTAVR</sequence>
<proteinExistence type="predicted"/>
<organism evidence="1 2">
    <name type="scientific">Streptomyces daqingensis</name>
    <dbReference type="NCBI Taxonomy" id="1472640"/>
    <lineage>
        <taxon>Bacteria</taxon>
        <taxon>Bacillati</taxon>
        <taxon>Actinomycetota</taxon>
        <taxon>Actinomycetes</taxon>
        <taxon>Kitasatosporales</taxon>
        <taxon>Streptomycetaceae</taxon>
        <taxon>Streptomyces</taxon>
    </lineage>
</organism>